<dbReference type="PANTHER" id="PTHR24068">
    <property type="entry name" value="UBIQUITIN-CONJUGATING ENZYME E2"/>
    <property type="match status" value="1"/>
</dbReference>
<organism evidence="5">
    <name type="scientific">Schistocephalus solidus</name>
    <name type="common">Tapeworm</name>
    <dbReference type="NCBI Taxonomy" id="70667"/>
    <lineage>
        <taxon>Eukaryota</taxon>
        <taxon>Metazoa</taxon>
        <taxon>Spiralia</taxon>
        <taxon>Lophotrochozoa</taxon>
        <taxon>Platyhelminthes</taxon>
        <taxon>Cestoda</taxon>
        <taxon>Eucestoda</taxon>
        <taxon>Diphyllobothriidea</taxon>
        <taxon>Diphyllobothriidae</taxon>
        <taxon>Schistocephalus</taxon>
    </lineage>
</organism>
<evidence type="ECO:0000259" key="4">
    <source>
        <dbReference type="PROSITE" id="PS50127"/>
    </source>
</evidence>
<protein>
    <recommendedName>
        <fullName evidence="4">UBC core domain-containing protein</fullName>
    </recommendedName>
</protein>
<dbReference type="CDD" id="cd23794">
    <property type="entry name" value="UBCc_UBE2F_UBE2M"/>
    <property type="match status" value="1"/>
</dbReference>
<dbReference type="EMBL" id="GEEE01005448">
    <property type="protein sequence ID" value="JAP57777.1"/>
    <property type="molecule type" value="Transcribed_RNA"/>
</dbReference>
<reference evidence="5" key="1">
    <citation type="submission" date="2016-01" db="EMBL/GenBank/DDBJ databases">
        <title>Reference transcriptome for the parasite Schistocephalus solidus: insights into the molecular evolution of parasitism.</title>
        <authorList>
            <person name="Hebert F.O."/>
            <person name="Grambauer S."/>
            <person name="Barber I."/>
            <person name="Landry C.R."/>
            <person name="Aubin-Horth N."/>
        </authorList>
    </citation>
    <scope>NUCLEOTIDE SEQUENCE</scope>
</reference>
<dbReference type="AlphaFoldDB" id="A0A0X3Q660"/>
<evidence type="ECO:0000256" key="3">
    <source>
        <dbReference type="PROSITE-ProRule" id="PRU10133"/>
    </source>
</evidence>
<dbReference type="SUPFAM" id="SSF54495">
    <property type="entry name" value="UBC-like"/>
    <property type="match status" value="1"/>
</dbReference>
<dbReference type="InterPro" id="IPR000608">
    <property type="entry name" value="UBC"/>
</dbReference>
<keyword evidence="2" id="KW-0833">Ubl conjugation pathway</keyword>
<dbReference type="InterPro" id="IPR023313">
    <property type="entry name" value="UBQ-conjugating_AS"/>
</dbReference>
<evidence type="ECO:0000256" key="2">
    <source>
        <dbReference type="ARBA" id="ARBA00022786"/>
    </source>
</evidence>
<dbReference type="GO" id="GO:0016740">
    <property type="term" value="F:transferase activity"/>
    <property type="evidence" value="ECO:0007669"/>
    <property type="project" value="UniProtKB-KW"/>
</dbReference>
<feature type="domain" description="UBC core" evidence="4">
    <location>
        <begin position="13"/>
        <end position="159"/>
    </location>
</feature>
<accession>A0A0X3Q660</accession>
<gene>
    <name evidence="5" type="ORF">TR121613</name>
</gene>
<name>A0A0X3Q660_SCHSO</name>
<dbReference type="SMART" id="SM00212">
    <property type="entry name" value="UBCc"/>
    <property type="match status" value="1"/>
</dbReference>
<dbReference type="Pfam" id="PF00179">
    <property type="entry name" value="UQ_con"/>
    <property type="match status" value="1"/>
</dbReference>
<evidence type="ECO:0000256" key="1">
    <source>
        <dbReference type="ARBA" id="ARBA00022679"/>
    </source>
</evidence>
<dbReference type="Gene3D" id="3.10.110.10">
    <property type="entry name" value="Ubiquitin Conjugating Enzyme"/>
    <property type="match status" value="1"/>
</dbReference>
<keyword evidence="1" id="KW-0808">Transferase</keyword>
<feature type="non-terminal residue" evidence="5">
    <location>
        <position position="1"/>
    </location>
</feature>
<evidence type="ECO:0000313" key="5">
    <source>
        <dbReference type="EMBL" id="JAP57777.1"/>
    </source>
</evidence>
<sequence length="653" mass="74500">SLPHSLYDDMTFQGRRRYLKDLRALYLTMSEATDNQASICSACGGRIQIRLAPKEGPYAHATFDMEIIAMDDYPFTAPDLRLLTPIFHPNIREDDGYICVSILSDWNSCYSFLDAVKAVLYLLSNPNFEDPNNPYGILRAEYRDRFDEVCRQFLAGFPVKGRSFPPNESWCTWARANNCFPSPSYDQRSREPYPLTQHISAVNEDPPVTGPKSFSSRDWPQDRCKRNDSDITINSVSSSYVPAFANIRYSVGTERDSFGTLFEITPCACFQTVRIVFHRYEGQQPSVFYFCDYLGCHGCQWYPGNIYLCNDANFDGEKSQSAFAFSSSTCTFIPWAEYEPMLRLNHCWGDEDEVDSLRGVPRLFGEESVNVSTGEQENDEQRSCSSSHEDSLSYLYFGRNNTNNQLLRHCDECNFYYAHSMKVMQDIKPPSWIFSQTRWPPVLAPGQVFDCKANCPNFIPSWRGSTSRLVQDLIHFHCKYPRLDFILLLDPLALSPWSPIVNLLRSLSVEHSSTSTPGSSVNERWTSLLWLSTVDTFSADASVECFAQLRQHWLQVLARLTLISNWLAWFSRLEISAVLGQSRYSPRLVSEGVATACVHPSSLGCGQSPLLDVWPVWLARLVFRMFCRLVTRLSFSSNLTARCCFPLSDTDEI</sequence>
<proteinExistence type="predicted"/>
<feature type="active site" description="Glycyl thioester intermediate" evidence="3">
    <location>
        <position position="99"/>
    </location>
</feature>
<dbReference type="InterPro" id="IPR016135">
    <property type="entry name" value="UBQ-conjugating_enzyme/RWD"/>
</dbReference>
<dbReference type="PROSITE" id="PS50127">
    <property type="entry name" value="UBC_2"/>
    <property type="match status" value="1"/>
</dbReference>
<dbReference type="PROSITE" id="PS00183">
    <property type="entry name" value="UBC_1"/>
    <property type="match status" value="1"/>
</dbReference>